<dbReference type="InterPro" id="IPR004583">
    <property type="entry name" value="DNA_repair_Rad4"/>
</dbReference>
<dbReference type="Pfam" id="PF03835">
    <property type="entry name" value="Rad4"/>
    <property type="match status" value="1"/>
</dbReference>
<sequence length="436" mass="51045">MGRMGSVRKRKSRRLERKSKVATVKRCRKKVDVSMENGDHFNLEQGNSKCKENAVKACKKQKTQKRKVSISSDDTADSNVSEDEWEEVDFVDQTNYEANPDGTIEVTVEVSKPVETEESKWMKFIRQQVNRKIRERQINCHKMHLLCYIAHLRTWARALTRHEALTSLCLSLIPEGYITAAKHEFDVAIAERFMKWFRSMFQVTKRKYISRDGFCDSQIKRLEDLIGERAYEDDKDLASLLFLCLLSLKQCTRLCLSCQPIKQKVTVSMLHSEHTETFAEKNINNDDNSIVWEEKLYEVTKKVQMNTDDCSEKSSIKKYEETKKPYVKKSKRIEKSNSEHVASTNKNKMDSRRNYWVEYWDHNNARWICMDPWCGTVDMPESLEANATVPMHYVVCIDNNMGMRDVTARYASKFLSAETRRLRVDASWWTDTLKVS</sequence>
<dbReference type="InParanoid" id="A0A3P7EP95"/>
<gene>
    <name evidence="3" type="ORF">WBA_LOCUS12749</name>
</gene>
<dbReference type="GO" id="GO:0006298">
    <property type="term" value="P:mismatch repair"/>
    <property type="evidence" value="ECO:0007669"/>
    <property type="project" value="TreeGrafter"/>
</dbReference>
<evidence type="ECO:0000313" key="4">
    <source>
        <dbReference type="Proteomes" id="UP000270924"/>
    </source>
</evidence>
<reference evidence="3 4" key="1">
    <citation type="submission" date="2018-11" db="EMBL/GenBank/DDBJ databases">
        <authorList>
            <consortium name="Pathogen Informatics"/>
        </authorList>
    </citation>
    <scope>NUCLEOTIDE SEQUENCE [LARGE SCALE GENOMIC DNA]</scope>
</reference>
<accession>A0A3P7EP95</accession>
<organism evidence="3 4">
    <name type="scientific">Wuchereria bancrofti</name>
    <dbReference type="NCBI Taxonomy" id="6293"/>
    <lineage>
        <taxon>Eukaryota</taxon>
        <taxon>Metazoa</taxon>
        <taxon>Ecdysozoa</taxon>
        <taxon>Nematoda</taxon>
        <taxon>Chromadorea</taxon>
        <taxon>Rhabditida</taxon>
        <taxon>Spirurina</taxon>
        <taxon>Spiruromorpha</taxon>
        <taxon>Filarioidea</taxon>
        <taxon>Onchocercidae</taxon>
        <taxon>Wuchereria</taxon>
    </lineage>
</organism>
<dbReference type="OMA" id="SERWICM"/>
<dbReference type="GO" id="GO:0005737">
    <property type="term" value="C:cytoplasm"/>
    <property type="evidence" value="ECO:0007669"/>
    <property type="project" value="TreeGrafter"/>
</dbReference>
<dbReference type="GO" id="GO:0003697">
    <property type="term" value="F:single-stranded DNA binding"/>
    <property type="evidence" value="ECO:0007669"/>
    <property type="project" value="TreeGrafter"/>
</dbReference>
<dbReference type="GO" id="GO:0003684">
    <property type="term" value="F:damaged DNA binding"/>
    <property type="evidence" value="ECO:0007669"/>
    <property type="project" value="InterPro"/>
</dbReference>
<dbReference type="SUPFAM" id="SSF54001">
    <property type="entry name" value="Cysteine proteinases"/>
    <property type="match status" value="1"/>
</dbReference>
<evidence type="ECO:0000256" key="1">
    <source>
        <dbReference type="SAM" id="MobiDB-lite"/>
    </source>
</evidence>
<dbReference type="PANTHER" id="PTHR12135">
    <property type="entry name" value="DNA REPAIR PROTEIN XP-C / RAD4"/>
    <property type="match status" value="1"/>
</dbReference>
<dbReference type="GO" id="GO:0071942">
    <property type="term" value="C:XPC complex"/>
    <property type="evidence" value="ECO:0007669"/>
    <property type="project" value="TreeGrafter"/>
</dbReference>
<dbReference type="OrthoDB" id="300780at2759"/>
<protein>
    <recommendedName>
        <fullName evidence="2">Rad4/PNGase transglutaminase-like fold domain-containing protein</fullName>
    </recommendedName>
</protein>
<evidence type="ECO:0000259" key="2">
    <source>
        <dbReference type="Pfam" id="PF03835"/>
    </source>
</evidence>
<proteinExistence type="predicted"/>
<feature type="region of interest" description="Disordered" evidence="1">
    <location>
        <begin position="1"/>
        <end position="21"/>
    </location>
</feature>
<dbReference type="AlphaFoldDB" id="A0A3P7EP95"/>
<dbReference type="Proteomes" id="UP000270924">
    <property type="component" value="Unassembled WGS sequence"/>
</dbReference>
<name>A0A3P7EP95_WUCBA</name>
<evidence type="ECO:0000313" key="3">
    <source>
        <dbReference type="EMBL" id="VDM22973.1"/>
    </source>
</evidence>
<feature type="compositionally biased region" description="Basic residues" evidence="1">
    <location>
        <begin position="1"/>
        <end position="17"/>
    </location>
</feature>
<feature type="domain" description="Rad4/PNGase transglutaminase-like fold" evidence="2">
    <location>
        <begin position="327"/>
        <end position="434"/>
    </location>
</feature>
<dbReference type="InterPro" id="IPR036985">
    <property type="entry name" value="Transglutaminase-like_sf"/>
</dbReference>
<dbReference type="PANTHER" id="PTHR12135:SF0">
    <property type="entry name" value="DNA REPAIR PROTEIN COMPLEMENTING XP-C CELLS"/>
    <property type="match status" value="1"/>
</dbReference>
<dbReference type="InterPro" id="IPR018325">
    <property type="entry name" value="Rad4/PNGase_transGLS-fold"/>
</dbReference>
<dbReference type="GO" id="GO:0006289">
    <property type="term" value="P:nucleotide-excision repair"/>
    <property type="evidence" value="ECO:0007669"/>
    <property type="project" value="InterPro"/>
</dbReference>
<dbReference type="EMBL" id="UYWW01013083">
    <property type="protein sequence ID" value="VDM22973.1"/>
    <property type="molecule type" value="Genomic_DNA"/>
</dbReference>
<dbReference type="GO" id="GO:0000111">
    <property type="term" value="C:nucleotide-excision repair factor 2 complex"/>
    <property type="evidence" value="ECO:0007669"/>
    <property type="project" value="TreeGrafter"/>
</dbReference>
<keyword evidence="4" id="KW-1185">Reference proteome</keyword>
<feature type="region of interest" description="Disordered" evidence="1">
    <location>
        <begin position="58"/>
        <end position="78"/>
    </location>
</feature>
<feature type="compositionally biased region" description="Basic residues" evidence="1">
    <location>
        <begin position="58"/>
        <end position="68"/>
    </location>
</feature>
<dbReference type="Gene3D" id="3.90.260.10">
    <property type="entry name" value="Transglutaminase-like"/>
    <property type="match status" value="1"/>
</dbReference>
<dbReference type="InterPro" id="IPR038765">
    <property type="entry name" value="Papain-like_cys_pep_sf"/>
</dbReference>